<feature type="non-terminal residue" evidence="2">
    <location>
        <position position="92"/>
    </location>
</feature>
<evidence type="ECO:0000313" key="3">
    <source>
        <dbReference type="Proteomes" id="UP001215598"/>
    </source>
</evidence>
<dbReference type="AlphaFoldDB" id="A0AAD7MQE1"/>
<feature type="domain" description="F-box" evidence="1">
    <location>
        <begin position="38"/>
        <end position="92"/>
    </location>
</feature>
<reference evidence="2" key="1">
    <citation type="submission" date="2023-03" db="EMBL/GenBank/DDBJ databases">
        <title>Massive genome expansion in bonnet fungi (Mycena s.s.) driven by repeated elements and novel gene families across ecological guilds.</title>
        <authorList>
            <consortium name="Lawrence Berkeley National Laboratory"/>
            <person name="Harder C.B."/>
            <person name="Miyauchi S."/>
            <person name="Viragh M."/>
            <person name="Kuo A."/>
            <person name="Thoen E."/>
            <person name="Andreopoulos B."/>
            <person name="Lu D."/>
            <person name="Skrede I."/>
            <person name="Drula E."/>
            <person name="Henrissat B."/>
            <person name="Morin E."/>
            <person name="Kohler A."/>
            <person name="Barry K."/>
            <person name="LaButti K."/>
            <person name="Morin E."/>
            <person name="Salamov A."/>
            <person name="Lipzen A."/>
            <person name="Mereny Z."/>
            <person name="Hegedus B."/>
            <person name="Baldrian P."/>
            <person name="Stursova M."/>
            <person name="Weitz H."/>
            <person name="Taylor A."/>
            <person name="Grigoriev I.V."/>
            <person name="Nagy L.G."/>
            <person name="Martin F."/>
            <person name="Kauserud H."/>
        </authorList>
    </citation>
    <scope>NUCLEOTIDE SEQUENCE</scope>
    <source>
        <strain evidence="2">CBHHK182m</strain>
    </source>
</reference>
<comment type="caution">
    <text evidence="2">The sequence shown here is derived from an EMBL/GenBank/DDBJ whole genome shotgun (WGS) entry which is preliminary data.</text>
</comment>
<name>A0AAD7MQE1_9AGAR</name>
<evidence type="ECO:0000313" key="2">
    <source>
        <dbReference type="EMBL" id="KAJ7727356.1"/>
    </source>
</evidence>
<keyword evidence="3" id="KW-1185">Reference proteome</keyword>
<dbReference type="InterPro" id="IPR001810">
    <property type="entry name" value="F-box_dom"/>
</dbReference>
<sequence length="92" mass="10469">MSTIRVALAEQTAKISKITELVEQRDREPIPASALAPIRRLPVELLAAIFSLTIRDADSLFPNDVKHFRDAYRVSHICSEWRQIAVSTPQLW</sequence>
<dbReference type="Gene3D" id="1.20.1280.50">
    <property type="match status" value="1"/>
</dbReference>
<gene>
    <name evidence="2" type="ORF">B0H16DRAFT_1331633</name>
</gene>
<proteinExistence type="predicted"/>
<protein>
    <recommendedName>
        <fullName evidence="1">F-box domain-containing protein</fullName>
    </recommendedName>
</protein>
<evidence type="ECO:0000259" key="1">
    <source>
        <dbReference type="Pfam" id="PF12937"/>
    </source>
</evidence>
<accession>A0AAD7MQE1</accession>
<dbReference type="SUPFAM" id="SSF81383">
    <property type="entry name" value="F-box domain"/>
    <property type="match status" value="1"/>
</dbReference>
<organism evidence="2 3">
    <name type="scientific">Mycena metata</name>
    <dbReference type="NCBI Taxonomy" id="1033252"/>
    <lineage>
        <taxon>Eukaryota</taxon>
        <taxon>Fungi</taxon>
        <taxon>Dikarya</taxon>
        <taxon>Basidiomycota</taxon>
        <taxon>Agaricomycotina</taxon>
        <taxon>Agaricomycetes</taxon>
        <taxon>Agaricomycetidae</taxon>
        <taxon>Agaricales</taxon>
        <taxon>Marasmiineae</taxon>
        <taxon>Mycenaceae</taxon>
        <taxon>Mycena</taxon>
    </lineage>
</organism>
<dbReference type="InterPro" id="IPR036047">
    <property type="entry name" value="F-box-like_dom_sf"/>
</dbReference>
<dbReference type="Pfam" id="PF12937">
    <property type="entry name" value="F-box-like"/>
    <property type="match status" value="1"/>
</dbReference>
<dbReference type="Proteomes" id="UP001215598">
    <property type="component" value="Unassembled WGS sequence"/>
</dbReference>
<dbReference type="EMBL" id="JARKIB010000180">
    <property type="protein sequence ID" value="KAJ7727356.1"/>
    <property type="molecule type" value="Genomic_DNA"/>
</dbReference>